<comment type="caution">
    <text evidence="1">The sequence shown here is derived from an EMBL/GenBank/DDBJ whole genome shotgun (WGS) entry which is preliminary data.</text>
</comment>
<keyword evidence="2" id="KW-1185">Reference proteome</keyword>
<dbReference type="Proteomes" id="UP001159364">
    <property type="component" value="Linkage Group LG11"/>
</dbReference>
<organism evidence="1 2">
    <name type="scientific">Erythroxylum novogranatense</name>
    <dbReference type="NCBI Taxonomy" id="1862640"/>
    <lineage>
        <taxon>Eukaryota</taxon>
        <taxon>Viridiplantae</taxon>
        <taxon>Streptophyta</taxon>
        <taxon>Embryophyta</taxon>
        <taxon>Tracheophyta</taxon>
        <taxon>Spermatophyta</taxon>
        <taxon>Magnoliopsida</taxon>
        <taxon>eudicotyledons</taxon>
        <taxon>Gunneridae</taxon>
        <taxon>Pentapetalae</taxon>
        <taxon>rosids</taxon>
        <taxon>fabids</taxon>
        <taxon>Malpighiales</taxon>
        <taxon>Erythroxylaceae</taxon>
        <taxon>Erythroxylum</taxon>
    </lineage>
</organism>
<proteinExistence type="predicted"/>
<dbReference type="AlphaFoldDB" id="A0AAV8SFH1"/>
<reference evidence="1 2" key="1">
    <citation type="submission" date="2021-09" db="EMBL/GenBank/DDBJ databases">
        <title>Genomic insights and catalytic innovation underlie evolution of tropane alkaloids biosynthesis.</title>
        <authorList>
            <person name="Wang Y.-J."/>
            <person name="Tian T."/>
            <person name="Huang J.-P."/>
            <person name="Huang S.-X."/>
        </authorList>
    </citation>
    <scope>NUCLEOTIDE SEQUENCE [LARGE SCALE GENOMIC DNA]</scope>
    <source>
        <strain evidence="1">KIB-2018</strain>
        <tissue evidence="1">Leaf</tissue>
    </source>
</reference>
<evidence type="ECO:0000313" key="2">
    <source>
        <dbReference type="Proteomes" id="UP001159364"/>
    </source>
</evidence>
<name>A0AAV8SFH1_9ROSI</name>
<dbReference type="EMBL" id="JAIWQS010000011">
    <property type="protein sequence ID" value="KAJ8750932.1"/>
    <property type="molecule type" value="Genomic_DNA"/>
</dbReference>
<gene>
    <name evidence="1" type="ORF">K2173_016113</name>
</gene>
<protein>
    <submittedName>
        <fullName evidence="1">Uncharacterized protein</fullName>
    </submittedName>
</protein>
<accession>A0AAV8SFH1</accession>
<sequence>MGNKYHSLFYQSPLSRIQQSRFLIFSISARFQGKFSLFLSVSLTVVLGVESTKQNELYVLNETESSCLRSEGKRDQWQRGGNHSCTLLFTVSCTYHHLWMLL</sequence>
<evidence type="ECO:0000313" key="1">
    <source>
        <dbReference type="EMBL" id="KAJ8750932.1"/>
    </source>
</evidence>